<feature type="transmembrane region" description="Helical" evidence="1">
    <location>
        <begin position="280"/>
        <end position="300"/>
    </location>
</feature>
<gene>
    <name evidence="2" type="ORF">AAE02nite_27100</name>
</gene>
<feature type="transmembrane region" description="Helical" evidence="1">
    <location>
        <begin position="54"/>
        <end position="76"/>
    </location>
</feature>
<evidence type="ECO:0008006" key="4">
    <source>
        <dbReference type="Google" id="ProtNLM"/>
    </source>
</evidence>
<feature type="transmembrane region" description="Helical" evidence="1">
    <location>
        <begin position="247"/>
        <end position="268"/>
    </location>
</feature>
<feature type="transmembrane region" description="Helical" evidence="1">
    <location>
        <begin position="85"/>
        <end position="105"/>
    </location>
</feature>
<dbReference type="Proteomes" id="UP000321532">
    <property type="component" value="Unassembled WGS sequence"/>
</dbReference>
<dbReference type="AlphaFoldDB" id="A0A512AZC7"/>
<keyword evidence="1" id="KW-0472">Membrane</keyword>
<feature type="transmembrane region" description="Helical" evidence="1">
    <location>
        <begin position="153"/>
        <end position="171"/>
    </location>
</feature>
<keyword evidence="3" id="KW-1185">Reference proteome</keyword>
<evidence type="ECO:0000313" key="2">
    <source>
        <dbReference type="EMBL" id="GEO05046.1"/>
    </source>
</evidence>
<evidence type="ECO:0000256" key="1">
    <source>
        <dbReference type="SAM" id="Phobius"/>
    </source>
</evidence>
<reference evidence="2 3" key="1">
    <citation type="submission" date="2019-07" db="EMBL/GenBank/DDBJ databases">
        <title>Whole genome shotgun sequence of Adhaeribacter aerolatus NBRC 106133.</title>
        <authorList>
            <person name="Hosoyama A."/>
            <person name="Uohara A."/>
            <person name="Ohji S."/>
            <person name="Ichikawa N."/>
        </authorList>
    </citation>
    <scope>NUCLEOTIDE SEQUENCE [LARGE SCALE GENOMIC DNA]</scope>
    <source>
        <strain evidence="2 3">NBRC 106133</strain>
    </source>
</reference>
<feature type="transmembrane region" description="Helical" evidence="1">
    <location>
        <begin position="222"/>
        <end position="241"/>
    </location>
</feature>
<proteinExistence type="predicted"/>
<dbReference type="InterPro" id="IPR036927">
    <property type="entry name" value="Cyt_c_oxase-like_su1_sf"/>
</dbReference>
<accession>A0A512AZC7</accession>
<keyword evidence="1" id="KW-1133">Transmembrane helix</keyword>
<dbReference type="Gene3D" id="1.20.210.10">
    <property type="entry name" value="Cytochrome c oxidase-like, subunit I domain"/>
    <property type="match status" value="1"/>
</dbReference>
<dbReference type="EMBL" id="BJYS01000019">
    <property type="protein sequence ID" value="GEO05046.1"/>
    <property type="molecule type" value="Genomic_DNA"/>
</dbReference>
<evidence type="ECO:0000313" key="3">
    <source>
        <dbReference type="Proteomes" id="UP000321532"/>
    </source>
</evidence>
<name>A0A512AZC7_9BACT</name>
<feature type="transmembrane region" description="Helical" evidence="1">
    <location>
        <begin position="400"/>
        <end position="418"/>
    </location>
</feature>
<comment type="caution">
    <text evidence="2">The sequence shown here is derived from an EMBL/GenBank/DDBJ whole genome shotgun (WGS) entry which is preliminary data.</text>
</comment>
<feature type="transmembrane region" description="Helical" evidence="1">
    <location>
        <begin position="312"/>
        <end position="332"/>
    </location>
</feature>
<organism evidence="2 3">
    <name type="scientific">Adhaeribacter aerolatus</name>
    <dbReference type="NCBI Taxonomy" id="670289"/>
    <lineage>
        <taxon>Bacteria</taxon>
        <taxon>Pseudomonadati</taxon>
        <taxon>Bacteroidota</taxon>
        <taxon>Cytophagia</taxon>
        <taxon>Cytophagales</taxon>
        <taxon>Hymenobacteraceae</taxon>
        <taxon>Adhaeribacter</taxon>
    </lineage>
</organism>
<feature type="transmembrane region" description="Helical" evidence="1">
    <location>
        <begin position="374"/>
        <end position="394"/>
    </location>
</feature>
<dbReference type="OrthoDB" id="5245199at2"/>
<sequence>MNLLTAKPTPKVVVLPHFAFAALSFLFLAVLLFFSKEALVAHYFHPKLLTLTHVAVLGWATMVIFGSLYQLLPVILQVPLYSARLALFTFGFLAAGTLLLSYAFWTFSVGLPLHLAACFLVIAFLLFNLNLFQTTRQTKTWSVEADFILTSGLWLLITGIIGLLMAFNFSYPFLKESHLHYLKLHAHVGMAGWFLLLIIGVGSKLLPMFLLTHKLPVNLLSWSYYLINLGLLLFSVDHLFLHTPYQVVYGLAIGTGMFLFIIFVVVAYRRRLRKKVDAGMQLSLIAVVLMALPVVLVVAVSEPVIMPEKTRLQWYLVYGISIFLGFISALILGQTYKTLPFIVWMHRYQHLVGKQPVPQPKDLYSERWVQWQNISYLLGFISLLAGVAWAQPILLHTGSGLFLLTAIIYNINVFKLLGKGL</sequence>
<feature type="transmembrane region" description="Helical" evidence="1">
    <location>
        <begin position="191"/>
        <end position="210"/>
    </location>
</feature>
<dbReference type="RefSeq" id="WP_146898304.1">
    <property type="nucleotide sequence ID" value="NZ_BJYS01000019.1"/>
</dbReference>
<protein>
    <recommendedName>
        <fullName evidence="4">Cytochrome oxidase subunit I profile domain-containing protein</fullName>
    </recommendedName>
</protein>
<feature type="transmembrane region" description="Helical" evidence="1">
    <location>
        <begin position="111"/>
        <end position="132"/>
    </location>
</feature>
<feature type="transmembrane region" description="Helical" evidence="1">
    <location>
        <begin position="12"/>
        <end position="34"/>
    </location>
</feature>
<keyword evidence="1" id="KW-0812">Transmembrane</keyword>